<protein>
    <submittedName>
        <fullName evidence="2">DUF2956 domain-containing protein</fullName>
    </submittedName>
</protein>
<dbReference type="EMBL" id="JACCKB010000036">
    <property type="protein sequence ID" value="NYZ68153.1"/>
    <property type="molecule type" value="Genomic_DNA"/>
</dbReference>
<proteinExistence type="predicted"/>
<evidence type="ECO:0000313" key="3">
    <source>
        <dbReference type="Proteomes" id="UP000569732"/>
    </source>
</evidence>
<dbReference type="InterPro" id="IPR021339">
    <property type="entry name" value="DUF2956"/>
</dbReference>
<organism evidence="2 3">
    <name type="scientific">Spartinivicinus marinus</name>
    <dbReference type="NCBI Taxonomy" id="2994442"/>
    <lineage>
        <taxon>Bacteria</taxon>
        <taxon>Pseudomonadati</taxon>
        <taxon>Pseudomonadota</taxon>
        <taxon>Gammaproteobacteria</taxon>
        <taxon>Oceanospirillales</taxon>
        <taxon>Zooshikellaceae</taxon>
        <taxon>Spartinivicinus</taxon>
    </lineage>
</organism>
<dbReference type="Pfam" id="PF11169">
    <property type="entry name" value="DUF2956"/>
    <property type="match status" value="1"/>
</dbReference>
<accession>A0A853I469</accession>
<keyword evidence="1" id="KW-0472">Membrane</keyword>
<gene>
    <name evidence="2" type="ORF">H0A36_19225</name>
</gene>
<feature type="transmembrane region" description="Helical" evidence="1">
    <location>
        <begin position="91"/>
        <end position="110"/>
    </location>
</feature>
<comment type="caution">
    <text evidence="2">The sequence shown here is derived from an EMBL/GenBank/DDBJ whole genome shotgun (WGS) entry which is preliminary data.</text>
</comment>
<keyword evidence="1" id="KW-0812">Transmembrane</keyword>
<reference evidence="2 3" key="1">
    <citation type="submission" date="2020-07" db="EMBL/GenBank/DDBJ databases">
        <title>Endozoicomonas sp. nov., isolated from sediment.</title>
        <authorList>
            <person name="Gu T."/>
        </authorList>
    </citation>
    <scope>NUCLEOTIDE SEQUENCE [LARGE SCALE GENOMIC DNA]</scope>
    <source>
        <strain evidence="2 3">SM1973</strain>
    </source>
</reference>
<name>A0A853I469_9GAMM</name>
<dbReference type="RefSeq" id="WP_180570170.1">
    <property type="nucleotide sequence ID" value="NZ_JACCKB010000036.1"/>
</dbReference>
<keyword evidence="1" id="KW-1133">Transmembrane helix</keyword>
<evidence type="ECO:0000313" key="2">
    <source>
        <dbReference type="EMBL" id="NYZ68153.1"/>
    </source>
</evidence>
<dbReference type="AlphaFoldDB" id="A0A853I469"/>
<dbReference type="Proteomes" id="UP000569732">
    <property type="component" value="Unassembled WGS sequence"/>
</dbReference>
<sequence>MAKYSAKNKVSQATQDEAMKIARGTQKPGQTKEQTKLIAQGIQKGIDQYKKQQKAKSRELDKKLKKTTAKLHESTEPAVEVKEVVLYKQHWLPWLLLVLSWIGFGTYLFIISEGI</sequence>
<evidence type="ECO:0000256" key="1">
    <source>
        <dbReference type="SAM" id="Phobius"/>
    </source>
</evidence>
<keyword evidence="3" id="KW-1185">Reference proteome</keyword>